<feature type="transmembrane region" description="Helical" evidence="7">
    <location>
        <begin position="183"/>
        <end position="201"/>
    </location>
</feature>
<feature type="transmembrane region" description="Helical" evidence="7">
    <location>
        <begin position="144"/>
        <end position="162"/>
    </location>
</feature>
<dbReference type="RefSeq" id="WP_198443185.1">
    <property type="nucleotide sequence ID" value="NZ_CBCSHE010000011.1"/>
</dbReference>
<comment type="similarity">
    <text evidence="2 6">Belongs to the ABC-3 integral membrane protein family.</text>
</comment>
<feature type="transmembrane region" description="Helical" evidence="7">
    <location>
        <begin position="230"/>
        <end position="252"/>
    </location>
</feature>
<reference evidence="8 9" key="1">
    <citation type="submission" date="2020-11" db="EMBL/GenBank/DDBJ databases">
        <title>Treponema Peruensis nv. sp., first commensal Treponema isolated from human feces.</title>
        <authorList>
            <person name="Belkhou C."/>
            <person name="Raes J."/>
        </authorList>
    </citation>
    <scope>NUCLEOTIDE SEQUENCE [LARGE SCALE GENOMIC DNA]</scope>
    <source>
        <strain evidence="8 9">RCC2812</strain>
    </source>
</reference>
<evidence type="ECO:0000256" key="2">
    <source>
        <dbReference type="ARBA" id="ARBA00008034"/>
    </source>
</evidence>
<dbReference type="GO" id="GO:0043190">
    <property type="term" value="C:ATP-binding cassette (ABC) transporter complex"/>
    <property type="evidence" value="ECO:0007669"/>
    <property type="project" value="InterPro"/>
</dbReference>
<dbReference type="PANTHER" id="PTHR30477:SF18">
    <property type="entry name" value="METAL TRANSPORT SYSTEM MEMBRANE PROTEIN CT_417-RELATED"/>
    <property type="match status" value="1"/>
</dbReference>
<dbReference type="Gene3D" id="1.10.3470.10">
    <property type="entry name" value="ABC transporter involved in vitamin B12 uptake, BtuC"/>
    <property type="match status" value="1"/>
</dbReference>
<evidence type="ECO:0000256" key="7">
    <source>
        <dbReference type="SAM" id="Phobius"/>
    </source>
</evidence>
<evidence type="ECO:0000313" key="9">
    <source>
        <dbReference type="Proteomes" id="UP000595224"/>
    </source>
</evidence>
<dbReference type="KEGG" id="tper:IWA51_03280"/>
<dbReference type="PANTHER" id="PTHR30477">
    <property type="entry name" value="ABC-TRANSPORTER METAL-BINDING PROTEIN"/>
    <property type="match status" value="1"/>
</dbReference>
<evidence type="ECO:0000256" key="6">
    <source>
        <dbReference type="RuleBase" id="RU003943"/>
    </source>
</evidence>
<dbReference type="SUPFAM" id="SSF81345">
    <property type="entry name" value="ABC transporter involved in vitamin B12 uptake, BtuC"/>
    <property type="match status" value="1"/>
</dbReference>
<dbReference type="GO" id="GO:0010043">
    <property type="term" value="P:response to zinc ion"/>
    <property type="evidence" value="ECO:0007669"/>
    <property type="project" value="TreeGrafter"/>
</dbReference>
<evidence type="ECO:0000256" key="1">
    <source>
        <dbReference type="ARBA" id="ARBA00004141"/>
    </source>
</evidence>
<keyword evidence="5 7" id="KW-0472">Membrane</keyword>
<feature type="transmembrane region" description="Helical" evidence="7">
    <location>
        <begin position="74"/>
        <end position="92"/>
    </location>
</feature>
<dbReference type="AlphaFoldDB" id="A0A7T3V5N3"/>
<dbReference type="Pfam" id="PF00950">
    <property type="entry name" value="ABC-3"/>
    <property type="match status" value="1"/>
</dbReference>
<feature type="transmembrane region" description="Helical" evidence="7">
    <location>
        <begin position="104"/>
        <end position="124"/>
    </location>
</feature>
<gene>
    <name evidence="8" type="ORF">IWA51_03280</name>
</gene>
<keyword evidence="3 6" id="KW-0812">Transmembrane</keyword>
<sequence>MNSIYSALDFLFPFEWCSPVFMKNAFLAVLVACPIFGMLGTSVVSNKMSFFSDAIGHSALTGIALGVILGIRDVTLSMIIFSLLLGFAIITVKIKGKSSADTIIGVFSSAAVALGIVLLSSTGNFSKYQKYLVGDILSIRPSEILLLIVCGAVILAVWIVFYNKMLLTSLHPSFAKSRGIKTFAVEQIFALVTASVVTVSIRWTGLLVINSLLVLPAASARMVSRTSRQYTAVSVLLSLAGGIAGLILSYYAESASGATIVLVNAVFFLVCLALSLTAKK</sequence>
<evidence type="ECO:0000313" key="8">
    <source>
        <dbReference type="EMBL" id="QQA01646.1"/>
    </source>
</evidence>
<organism evidence="8 9">
    <name type="scientific">Treponema peruense</name>
    <dbReference type="NCBI Taxonomy" id="2787628"/>
    <lineage>
        <taxon>Bacteria</taxon>
        <taxon>Pseudomonadati</taxon>
        <taxon>Spirochaetota</taxon>
        <taxon>Spirochaetia</taxon>
        <taxon>Spirochaetales</taxon>
        <taxon>Treponemataceae</taxon>
        <taxon>Treponema</taxon>
    </lineage>
</organism>
<feature type="transmembrane region" description="Helical" evidence="7">
    <location>
        <begin position="258"/>
        <end position="278"/>
    </location>
</feature>
<protein>
    <submittedName>
        <fullName evidence="8">Metal ABC transporter permease</fullName>
    </submittedName>
</protein>
<keyword evidence="4 7" id="KW-1133">Transmembrane helix</keyword>
<dbReference type="GO" id="GO:0055085">
    <property type="term" value="P:transmembrane transport"/>
    <property type="evidence" value="ECO:0007669"/>
    <property type="project" value="InterPro"/>
</dbReference>
<dbReference type="Proteomes" id="UP000595224">
    <property type="component" value="Chromosome"/>
</dbReference>
<name>A0A7T3V5N3_9SPIR</name>
<feature type="transmembrane region" description="Helical" evidence="7">
    <location>
        <begin position="50"/>
        <end position="68"/>
    </location>
</feature>
<evidence type="ECO:0000256" key="4">
    <source>
        <dbReference type="ARBA" id="ARBA00022989"/>
    </source>
</evidence>
<dbReference type="EMBL" id="CP064936">
    <property type="protein sequence ID" value="QQA01646.1"/>
    <property type="molecule type" value="Genomic_DNA"/>
</dbReference>
<accession>A0A7T3V5N3</accession>
<evidence type="ECO:0000256" key="5">
    <source>
        <dbReference type="ARBA" id="ARBA00023136"/>
    </source>
</evidence>
<comment type="subcellular location">
    <subcellularLocation>
        <location evidence="6">Cell membrane</location>
        <topology evidence="6">Multi-pass membrane protein</topology>
    </subcellularLocation>
    <subcellularLocation>
        <location evidence="1">Membrane</location>
        <topology evidence="1">Multi-pass membrane protein</topology>
    </subcellularLocation>
</comment>
<keyword evidence="9" id="KW-1185">Reference proteome</keyword>
<evidence type="ECO:0000256" key="3">
    <source>
        <dbReference type="ARBA" id="ARBA00022692"/>
    </source>
</evidence>
<proteinExistence type="inferred from homology"/>
<dbReference type="InterPro" id="IPR037294">
    <property type="entry name" value="ABC_BtuC-like"/>
</dbReference>
<dbReference type="InterPro" id="IPR001626">
    <property type="entry name" value="ABC_TroCD"/>
</dbReference>
<keyword evidence="6" id="KW-0813">Transport</keyword>
<feature type="transmembrane region" description="Helical" evidence="7">
    <location>
        <begin position="20"/>
        <end position="38"/>
    </location>
</feature>